<sequence length="128" mass="14757">MTRSTAHNHADQKHSTLLLQLVLLALLVLWAPVRWKAELQHQTLHPQQISQGWAVHLVYTVPQQGTLAALQQDRSNPDPSFLPLLPWQPTLSRVQKLWLPMLIHCKPGVHFQSLCRLLFFQRQQLDAP</sequence>
<gene>
    <name evidence="1" type="ORF">GCM10008938_00270</name>
</gene>
<organism evidence="1 2">
    <name type="scientific">Deinococcus roseus</name>
    <dbReference type="NCBI Taxonomy" id="392414"/>
    <lineage>
        <taxon>Bacteria</taxon>
        <taxon>Thermotogati</taxon>
        <taxon>Deinococcota</taxon>
        <taxon>Deinococci</taxon>
        <taxon>Deinococcales</taxon>
        <taxon>Deinococcaceae</taxon>
        <taxon>Deinococcus</taxon>
    </lineage>
</organism>
<name>A0ABQ2CUM6_9DEIO</name>
<protein>
    <submittedName>
        <fullName evidence="1">Uncharacterized protein</fullName>
    </submittedName>
</protein>
<reference evidence="2" key="1">
    <citation type="journal article" date="2019" name="Int. J. Syst. Evol. Microbiol.">
        <title>The Global Catalogue of Microorganisms (GCM) 10K type strain sequencing project: providing services to taxonomists for standard genome sequencing and annotation.</title>
        <authorList>
            <consortium name="The Broad Institute Genomics Platform"/>
            <consortium name="The Broad Institute Genome Sequencing Center for Infectious Disease"/>
            <person name="Wu L."/>
            <person name="Ma J."/>
        </authorList>
    </citation>
    <scope>NUCLEOTIDE SEQUENCE [LARGE SCALE GENOMIC DNA]</scope>
    <source>
        <strain evidence="2">JCM 14370</strain>
    </source>
</reference>
<keyword evidence="2" id="KW-1185">Reference proteome</keyword>
<dbReference type="Proteomes" id="UP000632222">
    <property type="component" value="Unassembled WGS sequence"/>
</dbReference>
<evidence type="ECO:0000313" key="2">
    <source>
        <dbReference type="Proteomes" id="UP000632222"/>
    </source>
</evidence>
<accession>A0ABQ2CUM6</accession>
<evidence type="ECO:0000313" key="1">
    <source>
        <dbReference type="EMBL" id="GGJ18088.1"/>
    </source>
</evidence>
<comment type="caution">
    <text evidence="1">The sequence shown here is derived from an EMBL/GenBank/DDBJ whole genome shotgun (WGS) entry which is preliminary data.</text>
</comment>
<dbReference type="EMBL" id="BMOD01000001">
    <property type="protein sequence ID" value="GGJ18088.1"/>
    <property type="molecule type" value="Genomic_DNA"/>
</dbReference>
<proteinExistence type="predicted"/>
<dbReference type="RefSeq" id="WP_188997997.1">
    <property type="nucleotide sequence ID" value="NZ_BMOD01000001.1"/>
</dbReference>